<evidence type="ECO:0000313" key="3">
    <source>
        <dbReference type="EMBL" id="GAA0931185.1"/>
    </source>
</evidence>
<evidence type="ECO:0000313" key="4">
    <source>
        <dbReference type="Proteomes" id="UP001500542"/>
    </source>
</evidence>
<dbReference type="EMBL" id="BAAAHK010000003">
    <property type="protein sequence ID" value="GAA0931185.1"/>
    <property type="molecule type" value="Genomic_DNA"/>
</dbReference>
<feature type="chain" id="PRO_5045711586" description="DUF916 domain-containing protein" evidence="2">
    <location>
        <begin position="25"/>
        <end position="306"/>
    </location>
</feature>
<protein>
    <recommendedName>
        <fullName evidence="5">DUF916 domain-containing protein</fullName>
    </recommendedName>
</protein>
<dbReference type="RefSeq" id="WP_343966212.1">
    <property type="nucleotide sequence ID" value="NZ_BAAAHK010000003.1"/>
</dbReference>
<feature type="signal peptide" evidence="2">
    <location>
        <begin position="1"/>
        <end position="24"/>
    </location>
</feature>
<evidence type="ECO:0008006" key="5">
    <source>
        <dbReference type="Google" id="ProtNLM"/>
    </source>
</evidence>
<keyword evidence="1" id="KW-1133">Transmembrane helix</keyword>
<sequence length="306" mass="32027">MFRLPGVLLLAVGAVVLGAGTAAADDSAPWQVKTASNSYGSSRANYSYTVAAGGQVQDAFVVLNRGKAPLDLAVYAGDAFTTSTGELDLRGSDSKDLGTWVHADRKQVRILPGKSVEVPFRIEVPADARPGDHLGGVITSLTQKDVERRLAIRIRLRVSGQLEPSLSVEDLKVKYAGNGDATVAYEIRNTGNTIAAARQTASVSGPFGRLESQSGAIADSPQLLPGETWKVSVPVKGVTPAGRLTGAVELLPLVTDAAGSTATFAAVRTTAHAWTIPWVVVLLLVVVVAGLVLVTRRVRGARRQAA</sequence>
<organism evidence="3 4">
    <name type="scientific">Kribbella koreensis</name>
    <dbReference type="NCBI Taxonomy" id="57909"/>
    <lineage>
        <taxon>Bacteria</taxon>
        <taxon>Bacillati</taxon>
        <taxon>Actinomycetota</taxon>
        <taxon>Actinomycetes</taxon>
        <taxon>Propionibacteriales</taxon>
        <taxon>Kribbellaceae</taxon>
        <taxon>Kribbella</taxon>
    </lineage>
</organism>
<comment type="caution">
    <text evidence="3">The sequence shown here is derived from an EMBL/GenBank/DDBJ whole genome shotgun (WGS) entry which is preliminary data.</text>
</comment>
<reference evidence="3 4" key="1">
    <citation type="journal article" date="2019" name="Int. J. Syst. Evol. Microbiol.">
        <title>The Global Catalogue of Microorganisms (GCM) 10K type strain sequencing project: providing services to taxonomists for standard genome sequencing and annotation.</title>
        <authorList>
            <consortium name="The Broad Institute Genomics Platform"/>
            <consortium name="The Broad Institute Genome Sequencing Center for Infectious Disease"/>
            <person name="Wu L."/>
            <person name="Ma J."/>
        </authorList>
    </citation>
    <scope>NUCLEOTIDE SEQUENCE [LARGE SCALE GENOMIC DNA]</scope>
    <source>
        <strain evidence="3 4">JCM 10977</strain>
    </source>
</reference>
<keyword evidence="2" id="KW-0732">Signal</keyword>
<keyword evidence="1" id="KW-0472">Membrane</keyword>
<gene>
    <name evidence="3" type="ORF">GCM10009554_14900</name>
</gene>
<evidence type="ECO:0000256" key="2">
    <source>
        <dbReference type="SAM" id="SignalP"/>
    </source>
</evidence>
<feature type="transmembrane region" description="Helical" evidence="1">
    <location>
        <begin position="274"/>
        <end position="294"/>
    </location>
</feature>
<accession>A0ABN1PQA0</accession>
<name>A0ABN1PQA0_9ACTN</name>
<keyword evidence="1" id="KW-0812">Transmembrane</keyword>
<evidence type="ECO:0000256" key="1">
    <source>
        <dbReference type="SAM" id="Phobius"/>
    </source>
</evidence>
<dbReference type="Proteomes" id="UP001500542">
    <property type="component" value="Unassembled WGS sequence"/>
</dbReference>
<keyword evidence="4" id="KW-1185">Reference proteome</keyword>
<proteinExistence type="predicted"/>